<keyword evidence="3 5" id="KW-0687">Ribonucleoprotein</keyword>
<evidence type="ECO:0000256" key="4">
    <source>
        <dbReference type="ARBA" id="ARBA00035178"/>
    </source>
</evidence>
<dbReference type="PANTHER" id="PTHR35534:SF1">
    <property type="entry name" value="LARGE RIBOSOMAL SUBUNIT PROTEIN BL32"/>
    <property type="match status" value="1"/>
</dbReference>
<keyword evidence="2 5" id="KW-0689">Ribosomal protein</keyword>
<proteinExistence type="inferred from homology"/>
<evidence type="ECO:0000256" key="6">
    <source>
        <dbReference type="SAM" id="MobiDB-lite"/>
    </source>
</evidence>
<protein>
    <recommendedName>
        <fullName evidence="4 5">Large ribosomal subunit protein bL32</fullName>
    </recommendedName>
</protein>
<evidence type="ECO:0000256" key="3">
    <source>
        <dbReference type="ARBA" id="ARBA00023274"/>
    </source>
</evidence>
<sequence>MAVPKRKTSPMKRGFRRSADALASASYVEDKDSGELRRPHHVDLKTGMYRGRQVLDVKK</sequence>
<evidence type="ECO:0000313" key="7">
    <source>
        <dbReference type="EMBL" id="QQR36862.1"/>
    </source>
</evidence>
<dbReference type="PANTHER" id="PTHR35534">
    <property type="entry name" value="50S RIBOSOMAL PROTEIN L32"/>
    <property type="match status" value="1"/>
</dbReference>
<evidence type="ECO:0000256" key="5">
    <source>
        <dbReference type="HAMAP-Rule" id="MF_00340"/>
    </source>
</evidence>
<evidence type="ECO:0000256" key="1">
    <source>
        <dbReference type="ARBA" id="ARBA00008560"/>
    </source>
</evidence>
<keyword evidence="8" id="KW-1185">Reference proteome</keyword>
<organism evidence="7 8">
    <name type="scientific">Devosia oryziradicis</name>
    <dbReference type="NCBI Taxonomy" id="2801335"/>
    <lineage>
        <taxon>Bacteria</taxon>
        <taxon>Pseudomonadati</taxon>
        <taxon>Pseudomonadota</taxon>
        <taxon>Alphaproteobacteria</taxon>
        <taxon>Hyphomicrobiales</taxon>
        <taxon>Devosiaceae</taxon>
        <taxon>Devosia</taxon>
    </lineage>
</organism>
<gene>
    <name evidence="5" type="primary">rpmF</name>
    <name evidence="7" type="ORF">JI749_04315</name>
</gene>
<accession>A0ABX7BY29</accession>
<dbReference type="HAMAP" id="MF_00340">
    <property type="entry name" value="Ribosomal_bL32"/>
    <property type="match status" value="1"/>
</dbReference>
<reference evidence="7 8" key="1">
    <citation type="submission" date="2021-01" db="EMBL/GenBank/DDBJ databases">
        <title>Genome seq and assembly of Devosia sp. G19.</title>
        <authorList>
            <person name="Chhetri G."/>
        </authorList>
    </citation>
    <scope>NUCLEOTIDE SEQUENCE [LARGE SCALE GENOMIC DNA]</scope>
    <source>
        <strain evidence="7 8">G19</strain>
    </source>
</reference>
<dbReference type="SUPFAM" id="SSF57829">
    <property type="entry name" value="Zn-binding ribosomal proteins"/>
    <property type="match status" value="1"/>
</dbReference>
<feature type="compositionally biased region" description="Basic and acidic residues" evidence="6">
    <location>
        <begin position="28"/>
        <end position="44"/>
    </location>
</feature>
<dbReference type="InterPro" id="IPR002677">
    <property type="entry name" value="Ribosomal_bL32"/>
</dbReference>
<evidence type="ECO:0000256" key="2">
    <source>
        <dbReference type="ARBA" id="ARBA00022980"/>
    </source>
</evidence>
<feature type="compositionally biased region" description="Basic residues" evidence="6">
    <location>
        <begin position="1"/>
        <end position="16"/>
    </location>
</feature>
<dbReference type="InterPro" id="IPR044957">
    <property type="entry name" value="Ribosomal_bL32_bact"/>
</dbReference>
<dbReference type="NCBIfam" id="TIGR01031">
    <property type="entry name" value="rpmF_bact"/>
    <property type="match status" value="1"/>
</dbReference>
<dbReference type="GO" id="GO:0005840">
    <property type="term" value="C:ribosome"/>
    <property type="evidence" value="ECO:0007669"/>
    <property type="project" value="UniProtKB-KW"/>
</dbReference>
<dbReference type="Gene3D" id="1.20.5.640">
    <property type="entry name" value="Single helix bin"/>
    <property type="match status" value="1"/>
</dbReference>
<dbReference type="Proteomes" id="UP000595460">
    <property type="component" value="Chromosome"/>
</dbReference>
<name>A0ABX7BY29_9HYPH</name>
<comment type="similarity">
    <text evidence="1 5">Belongs to the bacterial ribosomal protein bL32 family.</text>
</comment>
<dbReference type="EMBL" id="CP068047">
    <property type="protein sequence ID" value="QQR36862.1"/>
    <property type="molecule type" value="Genomic_DNA"/>
</dbReference>
<feature type="region of interest" description="Disordered" evidence="6">
    <location>
        <begin position="1"/>
        <end position="45"/>
    </location>
</feature>
<dbReference type="InterPro" id="IPR011332">
    <property type="entry name" value="Ribosomal_zn-bd"/>
</dbReference>
<evidence type="ECO:0000313" key="8">
    <source>
        <dbReference type="Proteomes" id="UP000595460"/>
    </source>
</evidence>
<dbReference type="RefSeq" id="WP_201659655.1">
    <property type="nucleotide sequence ID" value="NZ_CP068047.1"/>
</dbReference>
<dbReference type="Pfam" id="PF01783">
    <property type="entry name" value="Ribosomal_L32p"/>
    <property type="match status" value="1"/>
</dbReference>